<dbReference type="Gene3D" id="3.20.20.80">
    <property type="entry name" value="Glycosidases"/>
    <property type="match status" value="1"/>
</dbReference>
<dbReference type="GO" id="GO:0004553">
    <property type="term" value="F:hydrolase activity, hydrolyzing O-glycosyl compounds"/>
    <property type="evidence" value="ECO:0007669"/>
    <property type="project" value="InterPro"/>
</dbReference>
<dbReference type="Proteomes" id="UP000199820">
    <property type="component" value="Unassembled WGS sequence"/>
</dbReference>
<dbReference type="InterPro" id="IPR004185">
    <property type="entry name" value="Glyco_hydro_13_lg-like_dom"/>
</dbReference>
<keyword evidence="6" id="KW-1185">Reference proteome</keyword>
<dbReference type="InterPro" id="IPR014756">
    <property type="entry name" value="Ig_E-set"/>
</dbReference>
<dbReference type="InterPro" id="IPR013783">
    <property type="entry name" value="Ig-like_fold"/>
</dbReference>
<evidence type="ECO:0000256" key="1">
    <source>
        <dbReference type="ARBA" id="ARBA00008061"/>
    </source>
</evidence>
<dbReference type="Gene3D" id="2.60.40.1180">
    <property type="entry name" value="Golgi alpha-mannosidase II"/>
    <property type="match status" value="1"/>
</dbReference>
<dbReference type="CDD" id="cd11338">
    <property type="entry name" value="AmyAc_CMD"/>
    <property type="match status" value="1"/>
</dbReference>
<comment type="similarity">
    <text evidence="1">Belongs to the glycosyl hydrolase 13 family.</text>
</comment>
<gene>
    <name evidence="5" type="ORF">SAMN04487771_10408</name>
</gene>
<evidence type="ECO:0000313" key="5">
    <source>
        <dbReference type="EMBL" id="SET75993.1"/>
    </source>
</evidence>
<dbReference type="SUPFAM" id="SSF51445">
    <property type="entry name" value="(Trans)glycosidases"/>
    <property type="match status" value="1"/>
</dbReference>
<evidence type="ECO:0000256" key="2">
    <source>
        <dbReference type="ARBA" id="ARBA00022801"/>
    </source>
</evidence>
<organism evidence="5 6">
    <name type="scientific">[Clostridium] aminophilum</name>
    <dbReference type="NCBI Taxonomy" id="1526"/>
    <lineage>
        <taxon>Bacteria</taxon>
        <taxon>Bacillati</taxon>
        <taxon>Bacillota</taxon>
        <taxon>Clostridia</taxon>
        <taxon>Lachnospirales</taxon>
        <taxon>Lachnospiraceae</taxon>
    </lineage>
</organism>
<keyword evidence="3" id="KW-0326">Glycosidase</keyword>
<name>A0A1I0GZM4_9FIRM</name>
<protein>
    <submittedName>
        <fullName evidence="5">Alpha-glucosidase</fullName>
    </submittedName>
</protein>
<dbReference type="CDD" id="cd02857">
    <property type="entry name" value="E_set_CDase_PDE_N"/>
    <property type="match status" value="1"/>
</dbReference>
<dbReference type="EMBL" id="FOIL01000040">
    <property type="protein sequence ID" value="SET75993.1"/>
    <property type="molecule type" value="Genomic_DNA"/>
</dbReference>
<dbReference type="InterPro" id="IPR006047">
    <property type="entry name" value="GH13_cat_dom"/>
</dbReference>
<dbReference type="AlphaFoldDB" id="A0A1I0GZM4"/>
<dbReference type="GO" id="GO:0005975">
    <property type="term" value="P:carbohydrate metabolic process"/>
    <property type="evidence" value="ECO:0007669"/>
    <property type="project" value="InterPro"/>
</dbReference>
<dbReference type="PANTHER" id="PTHR10357">
    <property type="entry name" value="ALPHA-AMYLASE FAMILY MEMBER"/>
    <property type="match status" value="1"/>
</dbReference>
<sequence>MNGIYSEMTDTEALFCDETEGYRTPFSAEPGEEITLWFRTAADGADIVLLRSADKPSVASDSDGDVALCFMKRAARSGRFDYWQAHLRLPEKKIYYSFEVRRGREACLYGKTGVEPGCALDNLMTWHPFSMIPGFRVPEWSRGAVMYQIFVDRFRNGDPSNDVINGEYLYLGERVRHAEWDSLPEKLDVGRFYGGDLEGVRQELDHLKDLGVEAIYLNPIFVSPSNHKYDCQDYFHVDPHLTLIPKDVGKLVQQGEPDNRKAERYINRTADPVNLGMSDWVFANFVNDAHDMGIRVIIDGVFNHCGSFHRWMDRENIYGHQGGYPIGAFRTKDSPYSHYFRFSTNEWPDNDSYEGWWGVETLPKLNYEEAPNLVRAVMDIGQKWVSPPYGADGWRLDVAADLGHSEEYNHEFWKLFRKRVKEANPDAVILAEHYGDPSSWLGGDQWDSVMNYDAFMEPVSWFLTGMEKHSDRSEPYLFGNGPEFFRTMRENMSRFSQQSLECAMNQLDNHDHSRFMTRTNRTVGRLDSLGADAASMGTNRGIFRQGIVMLMTWPGAPTYYYGDEIALCGWTDPDSRRSYPWEHQDLEMIEFCCCAARMRRELPALRRGSVIELSAGDGFIVYGRMGRGAESNRVVICINTSHEEAIVHVPVWKLDVRDEEVMRRYMLTTEKNYNVGVLEFPIRNGMFRVALPPVSSSVFAVGERTRGTYDDAVPGDPSWAM</sequence>
<proteinExistence type="inferred from homology"/>
<reference evidence="5 6" key="1">
    <citation type="submission" date="2016-10" db="EMBL/GenBank/DDBJ databases">
        <authorList>
            <person name="de Groot N.N."/>
        </authorList>
    </citation>
    <scope>NUCLEOTIDE SEQUENCE [LARGE SCALE GENOMIC DNA]</scope>
    <source>
        <strain evidence="5 6">KH1P1</strain>
    </source>
</reference>
<dbReference type="eggNOG" id="COG0366">
    <property type="taxonomic scope" value="Bacteria"/>
</dbReference>
<keyword evidence="2" id="KW-0378">Hydrolase</keyword>
<dbReference type="SMART" id="SM00642">
    <property type="entry name" value="Aamy"/>
    <property type="match status" value="1"/>
</dbReference>
<dbReference type="PANTHER" id="PTHR10357:SF210">
    <property type="entry name" value="MALTODEXTRIN GLUCOSIDASE"/>
    <property type="match status" value="1"/>
</dbReference>
<feature type="domain" description="Glycosyl hydrolase family 13 catalytic" evidence="4">
    <location>
        <begin position="148"/>
        <end position="597"/>
    </location>
</feature>
<dbReference type="Gene3D" id="2.60.40.10">
    <property type="entry name" value="Immunoglobulins"/>
    <property type="match status" value="1"/>
</dbReference>
<evidence type="ECO:0000313" key="6">
    <source>
        <dbReference type="Proteomes" id="UP000199820"/>
    </source>
</evidence>
<evidence type="ECO:0000259" key="4">
    <source>
        <dbReference type="SMART" id="SM00642"/>
    </source>
</evidence>
<dbReference type="Pfam" id="PF02903">
    <property type="entry name" value="Alpha-amylase_N"/>
    <property type="match status" value="1"/>
</dbReference>
<dbReference type="InterPro" id="IPR013780">
    <property type="entry name" value="Glyco_hydro_b"/>
</dbReference>
<dbReference type="STRING" id="1526.SAMN02910262_02078"/>
<dbReference type="SUPFAM" id="SSF81296">
    <property type="entry name" value="E set domains"/>
    <property type="match status" value="1"/>
</dbReference>
<evidence type="ECO:0000256" key="3">
    <source>
        <dbReference type="ARBA" id="ARBA00023295"/>
    </source>
</evidence>
<dbReference type="InterPro" id="IPR017853">
    <property type="entry name" value="GH"/>
</dbReference>
<dbReference type="Pfam" id="PF00128">
    <property type="entry name" value="Alpha-amylase"/>
    <property type="match status" value="2"/>
</dbReference>
<accession>A0A1I0GZM4</accession>
<dbReference type="RefSeq" id="WP_074650040.1">
    <property type="nucleotide sequence ID" value="NZ_FOIL01000040.1"/>
</dbReference>